<dbReference type="OrthoDB" id="270624at2759"/>
<reference evidence="5 6" key="1">
    <citation type="submission" date="2016-09" db="EMBL/GenBank/DDBJ databases">
        <title>The draft genome of Dichanthelium oligosanthes: A C3 panicoid grass species.</title>
        <authorList>
            <person name="Studer A.J."/>
            <person name="Schnable J.C."/>
            <person name="Brutnell T.P."/>
        </authorList>
    </citation>
    <scope>NUCLEOTIDE SEQUENCE [LARGE SCALE GENOMIC DNA]</scope>
    <source>
        <strain evidence="6">cv. Kellogg 1175</strain>
        <tissue evidence="5">Leaf</tissue>
    </source>
</reference>
<dbReference type="PANTHER" id="PTHR14091:SF0">
    <property type="entry name" value="PERIODIC TRYPTOPHAN PROTEIN 1 HOMOLOG"/>
    <property type="match status" value="1"/>
</dbReference>
<keyword evidence="6" id="KW-1185">Reference proteome</keyword>
<dbReference type="SUPFAM" id="SSF50978">
    <property type="entry name" value="WD40 repeat-like"/>
    <property type="match status" value="1"/>
</dbReference>
<keyword evidence="2 4" id="KW-0853">WD repeat</keyword>
<sequence length="474" mass="52096">MPSSRSRSNQTREKMKVISAICWIPKGAFNNVRFATEPPTKEEINEALKTFVALDESYADSDYSADSDCDDDADMDDIADGDQEDDGVLQAEGVANALSKEKHEDYSSPDYIAAGMSKLNMERYDDDEDQGNGSLYYTSNDMDPYLKNDGADDSEEDEEIEDMTVKPNVLIVAGLHLNKEHLTNYLKVFILEELMDGNLCTGWSNHKIPFAHTPLCLAWSDCSLKDGQKGNFMAVGTMSTGIEIWDLDIVDAIKPHTVLGGKEHEARKLKKVQVVSWSQHSPEIILSGSFDTSVALKDVKNCAPGCIRWSVEADVETVAWDPHNEHLFVILNYSGTHIVKDYYVFQVSLENGMVQAFDKRRSSSNDQSSSLALFTVHAHEKAVTSVSFGPSAPNFLATSSTDKTVKLWDISSNQPSCIASLNPKLGAIFSVSFSNDDPFLLAMGGCKGKIKISNTLALASVANRFGSHGRAKPC</sequence>
<dbReference type="SMART" id="SM00320">
    <property type="entry name" value="WD40"/>
    <property type="match status" value="4"/>
</dbReference>
<evidence type="ECO:0000313" key="5">
    <source>
        <dbReference type="EMBL" id="OEL35888.1"/>
    </source>
</evidence>
<dbReference type="EMBL" id="LWDX02010692">
    <property type="protein sequence ID" value="OEL35888.1"/>
    <property type="molecule type" value="Genomic_DNA"/>
</dbReference>
<dbReference type="InterPro" id="IPR036322">
    <property type="entry name" value="WD40_repeat_dom_sf"/>
</dbReference>
<dbReference type="PROSITE" id="PS50082">
    <property type="entry name" value="WD_REPEATS_2"/>
    <property type="match status" value="1"/>
</dbReference>
<dbReference type="AlphaFoldDB" id="A0A1E5WF26"/>
<dbReference type="InterPro" id="IPR015943">
    <property type="entry name" value="WD40/YVTN_repeat-like_dom_sf"/>
</dbReference>
<dbReference type="PROSITE" id="PS00678">
    <property type="entry name" value="WD_REPEATS_1"/>
    <property type="match status" value="1"/>
</dbReference>
<organism evidence="5 6">
    <name type="scientific">Dichanthelium oligosanthes</name>
    <dbReference type="NCBI Taxonomy" id="888268"/>
    <lineage>
        <taxon>Eukaryota</taxon>
        <taxon>Viridiplantae</taxon>
        <taxon>Streptophyta</taxon>
        <taxon>Embryophyta</taxon>
        <taxon>Tracheophyta</taxon>
        <taxon>Spermatophyta</taxon>
        <taxon>Magnoliopsida</taxon>
        <taxon>Liliopsida</taxon>
        <taxon>Poales</taxon>
        <taxon>Poaceae</taxon>
        <taxon>PACMAD clade</taxon>
        <taxon>Panicoideae</taxon>
        <taxon>Panicodae</taxon>
        <taxon>Paniceae</taxon>
        <taxon>Dichantheliinae</taxon>
        <taxon>Dichanthelium</taxon>
    </lineage>
</organism>
<dbReference type="InterPro" id="IPR044285">
    <property type="entry name" value="PWP1"/>
</dbReference>
<dbReference type="PROSITE" id="PS50294">
    <property type="entry name" value="WD_REPEATS_REGION"/>
    <property type="match status" value="1"/>
</dbReference>
<dbReference type="STRING" id="888268.A0A1E5WF26"/>
<name>A0A1E5WF26_9POAL</name>
<accession>A0A1E5WF26</accession>
<evidence type="ECO:0000256" key="4">
    <source>
        <dbReference type="PROSITE-ProRule" id="PRU00221"/>
    </source>
</evidence>
<keyword evidence="1" id="KW-0597">Phosphoprotein</keyword>
<dbReference type="GO" id="GO:0005634">
    <property type="term" value="C:nucleus"/>
    <property type="evidence" value="ECO:0007669"/>
    <property type="project" value="TreeGrafter"/>
</dbReference>
<dbReference type="InterPro" id="IPR001680">
    <property type="entry name" value="WD40_rpt"/>
</dbReference>
<evidence type="ECO:0000313" key="6">
    <source>
        <dbReference type="Proteomes" id="UP000095767"/>
    </source>
</evidence>
<dbReference type="GO" id="GO:0006364">
    <property type="term" value="P:rRNA processing"/>
    <property type="evidence" value="ECO:0007669"/>
    <property type="project" value="InterPro"/>
</dbReference>
<evidence type="ECO:0000256" key="1">
    <source>
        <dbReference type="ARBA" id="ARBA00022553"/>
    </source>
</evidence>
<feature type="repeat" description="WD" evidence="4">
    <location>
        <begin position="376"/>
        <end position="418"/>
    </location>
</feature>
<dbReference type="InterPro" id="IPR019775">
    <property type="entry name" value="WD40_repeat_CS"/>
</dbReference>
<dbReference type="PANTHER" id="PTHR14091">
    <property type="entry name" value="PERIODIC TRYPTOPHAN PROTEIN 1"/>
    <property type="match status" value="1"/>
</dbReference>
<proteinExistence type="predicted"/>
<evidence type="ECO:0000256" key="2">
    <source>
        <dbReference type="ARBA" id="ARBA00022574"/>
    </source>
</evidence>
<comment type="caution">
    <text evidence="5">The sequence shown here is derived from an EMBL/GenBank/DDBJ whole genome shotgun (WGS) entry which is preliminary data.</text>
</comment>
<protein>
    <submittedName>
        <fullName evidence="5">Putative WD repeat-containing protein C17D11.16</fullName>
    </submittedName>
</protein>
<dbReference type="Pfam" id="PF00400">
    <property type="entry name" value="WD40"/>
    <property type="match status" value="1"/>
</dbReference>
<dbReference type="Proteomes" id="UP000095767">
    <property type="component" value="Unassembled WGS sequence"/>
</dbReference>
<keyword evidence="3" id="KW-0677">Repeat</keyword>
<evidence type="ECO:0000256" key="3">
    <source>
        <dbReference type="ARBA" id="ARBA00022737"/>
    </source>
</evidence>
<gene>
    <name evidence="5" type="ORF">BAE44_0003095</name>
</gene>
<dbReference type="Gene3D" id="2.130.10.10">
    <property type="entry name" value="YVTN repeat-like/Quinoprotein amine dehydrogenase"/>
    <property type="match status" value="2"/>
</dbReference>